<protein>
    <submittedName>
        <fullName evidence="1">Uncharacterized protein</fullName>
    </submittedName>
</protein>
<keyword evidence="2" id="KW-1185">Reference proteome</keyword>
<proteinExistence type="predicted"/>
<evidence type="ECO:0000313" key="1">
    <source>
        <dbReference type="EMBL" id="WQJ53513.1"/>
    </source>
</evidence>
<accession>A0ABZ0Z2X9</accession>
<evidence type="ECO:0000313" key="2">
    <source>
        <dbReference type="Proteomes" id="UP001358193"/>
    </source>
</evidence>
<sequence>MSVIDLQQIAASLYNTVQDLNKTASELVGVDAIWCRLLPYDNGEDVIVQEYTLYGYECPKTLKVVINNNTYNVGNFSIDLFGIKSAETLEIGIDINTWKETYGENTMPQKGDFMLIPVLHRPYEVMSSTPVHTIGELITSWKCTLGEWKHAASRQESDEFRISIDEITNSQDRLFGKSISREVADAVVEAETAYNTTTYVDPYKDFDINSIIVKDLHGINGNIFSHAYYDFSKAEKDIYYKLDAIYDPMVDEKHWIYSCWFKECESSSVTGKLTINGIALKEKDYWYFDIISGINVNNGDNVTIYRGSQIQLNGIIEDNECGSGYTLKIKSSDCYAASKKVVDWWKSGIWKIETSRIYNLLSGYKDDANIFRIDMMKNNISFTVNGTSTNIQYQKPKISSQLLSWNYIAFDITSDNIRTFMIKNKESDKGYKEDIICDINTAINMSKTLEFDNFTIENAGKPCDMCNIRLYGNEYPLDENYKIDMYSATTRNASKLILVDNPNPANKMSFVSPIK</sequence>
<name>A0ABZ0Z2X9_9CAUD</name>
<organism evidence="1 2">
    <name type="scientific">phage Lak_Megaphage_Sonny</name>
    <dbReference type="NCBI Taxonomy" id="3109229"/>
    <lineage>
        <taxon>Viruses</taxon>
        <taxon>Duplodnaviria</taxon>
        <taxon>Heunggongvirae</taxon>
        <taxon>Uroviricota</taxon>
        <taxon>Caudoviricetes</taxon>
        <taxon>Caudoviricetes code 15 clade</taxon>
    </lineage>
</organism>
<reference evidence="1 2" key="1">
    <citation type="submission" date="2023-11" db="EMBL/GenBank/DDBJ databases">
        <authorList>
            <person name="Cook R."/>
            <person name="Crisci M."/>
            <person name="Pye H."/>
            <person name="Adriaenssens E."/>
            <person name="Santini J."/>
        </authorList>
    </citation>
    <scope>NUCLEOTIDE SEQUENCE [LARGE SCALE GENOMIC DNA]</scope>
    <source>
        <strain evidence="1">Lak_Megaphage_Sonny</strain>
    </source>
</reference>
<dbReference type="Proteomes" id="UP001358193">
    <property type="component" value="Segment"/>
</dbReference>
<dbReference type="EMBL" id="OR769223">
    <property type="protein sequence ID" value="WQJ53513.1"/>
    <property type="molecule type" value="Genomic_DNA"/>
</dbReference>